<dbReference type="Proteomes" id="UP001446871">
    <property type="component" value="Unassembled WGS sequence"/>
</dbReference>
<keyword evidence="2" id="KW-1185">Reference proteome</keyword>
<evidence type="ECO:0000313" key="1">
    <source>
        <dbReference type="EMBL" id="KAK8047944.1"/>
    </source>
</evidence>
<gene>
    <name evidence="1" type="ORF">PG996_016008</name>
</gene>
<proteinExistence type="predicted"/>
<protein>
    <submittedName>
        <fullName evidence="1">Uncharacterized protein</fullName>
    </submittedName>
</protein>
<name>A0ABR1TQE4_9PEZI</name>
<dbReference type="EMBL" id="JAQQWM010000009">
    <property type="protein sequence ID" value="KAK8047944.1"/>
    <property type="molecule type" value="Genomic_DNA"/>
</dbReference>
<comment type="caution">
    <text evidence="1">The sequence shown here is derived from an EMBL/GenBank/DDBJ whole genome shotgun (WGS) entry which is preliminary data.</text>
</comment>
<accession>A0ABR1TQE4</accession>
<reference evidence="1 2" key="1">
    <citation type="submission" date="2023-01" db="EMBL/GenBank/DDBJ databases">
        <title>Analysis of 21 Apiospora genomes using comparative genomics revels a genus with tremendous synthesis potential of carbohydrate active enzymes and secondary metabolites.</title>
        <authorList>
            <person name="Sorensen T."/>
        </authorList>
    </citation>
    <scope>NUCLEOTIDE SEQUENCE [LARGE SCALE GENOMIC DNA]</scope>
    <source>
        <strain evidence="1 2">CBS 83171</strain>
    </source>
</reference>
<evidence type="ECO:0000313" key="2">
    <source>
        <dbReference type="Proteomes" id="UP001446871"/>
    </source>
</evidence>
<organism evidence="1 2">
    <name type="scientific">Apiospora saccharicola</name>
    <dbReference type="NCBI Taxonomy" id="335842"/>
    <lineage>
        <taxon>Eukaryota</taxon>
        <taxon>Fungi</taxon>
        <taxon>Dikarya</taxon>
        <taxon>Ascomycota</taxon>
        <taxon>Pezizomycotina</taxon>
        <taxon>Sordariomycetes</taxon>
        <taxon>Xylariomycetidae</taxon>
        <taxon>Amphisphaeriales</taxon>
        <taxon>Apiosporaceae</taxon>
        <taxon>Apiospora</taxon>
    </lineage>
</organism>
<sequence>MSIGYVHSETQHESFASTTNLAPTPGHHGYITFRPKYLCAKGHTEGDFSGEKLEPMKGRKWCIPKTLSGGGLDGDWEVVETD</sequence>